<dbReference type="AlphaFoldDB" id="A0A2T6G6Y7"/>
<reference evidence="2 3" key="1">
    <citation type="submission" date="2018-03" db="EMBL/GenBank/DDBJ databases">
        <title>Genome sequence of Paenibacillus elgii strain AC13 an antimicrobial compound producing bacteria.</title>
        <authorList>
            <person name="Kurokawa A.S."/>
            <person name="Araujo J.F."/>
            <person name="Costa R.A."/>
            <person name="Ortega D.B."/>
            <person name="Pires A.S."/>
            <person name="Pappas G.J.Jr."/>
            <person name="Franco O.L."/>
            <person name="Barreto C."/>
            <person name="Magalhaes B.S."/>
            <person name="Kruger R.H."/>
        </authorList>
    </citation>
    <scope>NUCLEOTIDE SEQUENCE [LARGE SCALE GENOMIC DNA]</scope>
    <source>
        <strain evidence="2 3">AC13</strain>
    </source>
</reference>
<feature type="transmembrane region" description="Helical" evidence="1">
    <location>
        <begin position="171"/>
        <end position="193"/>
    </location>
</feature>
<dbReference type="InterPro" id="IPR013320">
    <property type="entry name" value="ConA-like_dom_sf"/>
</dbReference>
<feature type="transmembrane region" description="Helical" evidence="1">
    <location>
        <begin position="70"/>
        <end position="93"/>
    </location>
</feature>
<feature type="transmembrane region" description="Helical" evidence="1">
    <location>
        <begin position="12"/>
        <end position="35"/>
    </location>
</feature>
<feature type="transmembrane region" description="Helical" evidence="1">
    <location>
        <begin position="105"/>
        <end position="125"/>
    </location>
</feature>
<dbReference type="EMBL" id="PYHP01000019">
    <property type="protein sequence ID" value="PUA39911.1"/>
    <property type="molecule type" value="Genomic_DNA"/>
</dbReference>
<proteinExistence type="predicted"/>
<dbReference type="SUPFAM" id="SSF49899">
    <property type="entry name" value="Concanavalin A-like lectins/glucanases"/>
    <property type="match status" value="1"/>
</dbReference>
<keyword evidence="1" id="KW-0812">Transmembrane</keyword>
<keyword evidence="1" id="KW-1133">Transmembrane helix</keyword>
<evidence type="ECO:0000313" key="3">
    <source>
        <dbReference type="Proteomes" id="UP000244184"/>
    </source>
</evidence>
<keyword evidence="1" id="KW-0472">Membrane</keyword>
<evidence type="ECO:0000313" key="2">
    <source>
        <dbReference type="EMBL" id="PUA39911.1"/>
    </source>
</evidence>
<sequence length="874" mass="101114">MYMDNENRIKQTQIIDGISVFFSIGIIWIICNLINKWTSPIDITMDINKYFMDEIPRTLFYPEPVEKMQFIISLILLPVLLSIFMFFLNYVVLRIQYLGKWIDSGSTTIIFYVIVSLGFTILFIAENNNTNYFYFNHNFLVKSPVTCIILTIILVFIYLWTLYYNKIAKKLIVYLSFGICLLISLFLSLMNVFSAQTVEDNGIYISHLNAVYHSVAAVMSNQFLLVDIPSQYGLYPHILEPLFRIIGLNLVSFTSVMAILIFGTFYFWIVFLKKNVKNQMLAYLGFFSTLYFGYIFVRFDNIDSYFQYYPLRTIFPALLLYLSVHYFKRKTISIYYLSFVLYSVGALWNIETGVIVFITWIAVLIFDELVSGISKKSIAKSIVHIVKGISVFIFVIIAYSLYIFIRSGSFPEYLEMIQYIKFFYNFGLVMLPMPLIHPWNLVILSYIIGLSISIRSIVDKKDTLKSKMIFMVSIMGLGLFSYYQGRSHDIVLLDVVYPSLLLLTLFSDNILEYIKSNGRRRSMIPVVALSVLVIFMMSTIFSTAYNFDKLENHFKYRWSALLNYKDNYITTGTDFIKRYTKQEDKTLILSMNSGIYYADTKTKPALNLPGPSEMFLKKDYQIIEETIKGKSLDQIFYDRNYTHQETVAKANEKMLGYLFENYKVDDISSGKNIIRFIPRDDVDNSFYSKLTNSGIIHYAFSDGGIFLKDIINNKISEYNYNLPKVFLNPNFSLEVVVKPDTKQGKHAIIAGNHPGEKVPSGFVIQQDEDKQNEFYFSYGDGKEWVRTGNFKILSTQLNYIAVSVNEKVITTYVNGNKINESKVNENMVNSDLPLVLGNWLAGDRPFNGVVKEINLSNNILSNEDVVNTWNKIKS</sequence>
<gene>
    <name evidence="2" type="ORF">C8Z91_07555</name>
</gene>
<name>A0A2T6G6Y7_9BACL</name>
<evidence type="ECO:0000256" key="1">
    <source>
        <dbReference type="SAM" id="Phobius"/>
    </source>
</evidence>
<feature type="transmembrane region" description="Helical" evidence="1">
    <location>
        <begin position="439"/>
        <end position="456"/>
    </location>
</feature>
<dbReference type="Gene3D" id="2.60.120.200">
    <property type="match status" value="1"/>
</dbReference>
<organism evidence="2 3">
    <name type="scientific">Paenibacillus elgii</name>
    <dbReference type="NCBI Taxonomy" id="189691"/>
    <lineage>
        <taxon>Bacteria</taxon>
        <taxon>Bacillati</taxon>
        <taxon>Bacillota</taxon>
        <taxon>Bacilli</taxon>
        <taxon>Bacillales</taxon>
        <taxon>Paenibacillaceae</taxon>
        <taxon>Paenibacillus</taxon>
    </lineage>
</organism>
<feature type="transmembrane region" description="Helical" evidence="1">
    <location>
        <begin position="385"/>
        <end position="404"/>
    </location>
</feature>
<feature type="transmembrane region" description="Helical" evidence="1">
    <location>
        <begin position="280"/>
        <end position="297"/>
    </location>
</feature>
<feature type="transmembrane region" description="Helical" evidence="1">
    <location>
        <begin position="145"/>
        <end position="164"/>
    </location>
</feature>
<dbReference type="Pfam" id="PF13385">
    <property type="entry name" value="Laminin_G_3"/>
    <property type="match status" value="1"/>
</dbReference>
<feature type="transmembrane region" description="Helical" evidence="1">
    <location>
        <begin position="339"/>
        <end position="365"/>
    </location>
</feature>
<accession>A0A2T6G6Y7</accession>
<evidence type="ECO:0008006" key="4">
    <source>
        <dbReference type="Google" id="ProtNLM"/>
    </source>
</evidence>
<feature type="transmembrane region" description="Helical" evidence="1">
    <location>
        <begin position="416"/>
        <end position="433"/>
    </location>
</feature>
<feature type="transmembrane region" description="Helical" evidence="1">
    <location>
        <begin position="523"/>
        <end position="545"/>
    </location>
</feature>
<dbReference type="Proteomes" id="UP000244184">
    <property type="component" value="Unassembled WGS sequence"/>
</dbReference>
<feature type="transmembrane region" description="Helical" evidence="1">
    <location>
        <begin position="309"/>
        <end position="327"/>
    </location>
</feature>
<comment type="caution">
    <text evidence="2">The sequence shown here is derived from an EMBL/GenBank/DDBJ whole genome shotgun (WGS) entry which is preliminary data.</text>
</comment>
<protein>
    <recommendedName>
        <fullName evidence="4">LamG-like jellyroll fold domain-containing protein</fullName>
    </recommendedName>
</protein>
<feature type="transmembrane region" description="Helical" evidence="1">
    <location>
        <begin position="242"/>
        <end position="268"/>
    </location>
</feature>